<feature type="chain" id="PRO_5002951832" description="Pentatricopeptide repeat-containing protein" evidence="3">
    <location>
        <begin position="31"/>
        <end position="831"/>
    </location>
</feature>
<dbReference type="InterPro" id="IPR050667">
    <property type="entry name" value="PPR-containing_protein"/>
</dbReference>
<proteinExistence type="predicted"/>
<reference evidence="4 5" key="1">
    <citation type="submission" date="2008-07" db="EMBL/GenBank/DDBJ databases">
        <authorList>
            <person name="El-Sayed N."/>
            <person name="Caler E."/>
            <person name="Inman J."/>
            <person name="Amedeo P."/>
            <person name="Hass B."/>
            <person name="Wortman J."/>
        </authorList>
    </citation>
    <scope>NUCLEOTIDE SEQUENCE [LARGE SCALE GENOMIC DNA]</scope>
    <source>
        <strain evidence="5">ATCC 50983 / TXsc</strain>
    </source>
</reference>
<organism evidence="5">
    <name type="scientific">Perkinsus marinus (strain ATCC 50983 / TXsc)</name>
    <dbReference type="NCBI Taxonomy" id="423536"/>
    <lineage>
        <taxon>Eukaryota</taxon>
        <taxon>Sar</taxon>
        <taxon>Alveolata</taxon>
        <taxon>Perkinsozoa</taxon>
        <taxon>Perkinsea</taxon>
        <taxon>Perkinsida</taxon>
        <taxon>Perkinsidae</taxon>
        <taxon>Perkinsus</taxon>
    </lineage>
</organism>
<feature type="region of interest" description="Disordered" evidence="2">
    <location>
        <begin position="104"/>
        <end position="129"/>
    </location>
</feature>
<dbReference type="OMA" id="SNYVVYR"/>
<dbReference type="EMBL" id="GG672055">
    <property type="protein sequence ID" value="EER17542.1"/>
    <property type="molecule type" value="Genomic_DNA"/>
</dbReference>
<dbReference type="Pfam" id="PF13041">
    <property type="entry name" value="PPR_2"/>
    <property type="match status" value="2"/>
</dbReference>
<feature type="signal peptide" evidence="3">
    <location>
        <begin position="1"/>
        <end position="30"/>
    </location>
</feature>
<dbReference type="RefSeq" id="XP_002785746.1">
    <property type="nucleotide sequence ID" value="XM_002785700.1"/>
</dbReference>
<gene>
    <name evidence="4" type="ORF">Pmar_PMAR008104</name>
</gene>
<accession>C5KDA9</accession>
<feature type="repeat" description="PPR" evidence="1">
    <location>
        <begin position="329"/>
        <end position="363"/>
    </location>
</feature>
<dbReference type="Gene3D" id="1.25.40.10">
    <property type="entry name" value="Tetratricopeptide repeat domain"/>
    <property type="match status" value="4"/>
</dbReference>
<dbReference type="Pfam" id="PF13812">
    <property type="entry name" value="PPR_3"/>
    <property type="match status" value="1"/>
</dbReference>
<dbReference type="NCBIfam" id="TIGR00756">
    <property type="entry name" value="PPR"/>
    <property type="match status" value="2"/>
</dbReference>
<dbReference type="InterPro" id="IPR002885">
    <property type="entry name" value="PPR_rpt"/>
</dbReference>
<dbReference type="Proteomes" id="UP000007800">
    <property type="component" value="Unassembled WGS sequence"/>
</dbReference>
<evidence type="ECO:0008006" key="6">
    <source>
        <dbReference type="Google" id="ProtNLM"/>
    </source>
</evidence>
<sequence>MMPSAFPSRSLSTRIIILVLFSSLASFAIGATTGSSTSNDRHHSTDMDTNVVVVPPLPLIDAARMLILDVVQSMSMEFTFALVFVASFLASRYLRAQSIPSGPVSDFPLSTPSEQSSAKPSPLPTPIHIQPTVDAAESPPPGVIKGVVRVLPLTPVAEEDDDSTSKPLERVKAITELTGSRYSAAVLAYSKLKDSGDLANLLVESSLHPSGRESVTEMYNSLALAAVRVGPKATTVTFDVRRCLRDMTDVGIEITDDLVVSITKIATSKHRYRECLALHRDFLEGELGRKPSTDKTVNSCLLFCSVESEEYSECEKFARRVVASGEVPAAKDFANMMKFYFAIGKVDEALKLLKVLRAKGLVPDLITCNTLISNCVNARQLGMAEMILRELVKVAENTDHAVADVVSFNTVMKGYSRQGNVAKCDELMSILETKGIQPTVVTYGILLDCCINADDMGRAQRVFEAMRQAQSTQDDEDGDDSEKRHLGLNTVMYTTLIKGYAKEGKVESAMDVFAEMRKAEVLPDLITFSILIKSNCDAGKVDCAPTMAIQREGYKPDEIIYNNLLYGCCIPLKDFKTPIHSRKGLADQILLGMMENKVVASSATFSIYMKVLLATAADEVDRSGPSHSSRLYNDVFVRSLKLLDTEMEAVYGVIPELRLYTQLTQQTIRHRNWRMALEVCSSMVSRHLRNLRPDQPQPAIPKGTASTRNPAPKNRVDTITQQTVETLLATSITFGLLDTTLQLLELFIKFKVTTVNSPNAPLITKLSGMLQKKKRGEFYIEHMHRIVETYRKDPSLFGSNYVVYRRDSPSHHKGYCRTAGGRHGHADRGRW</sequence>
<dbReference type="InParanoid" id="C5KDA9"/>
<dbReference type="PROSITE" id="PS51375">
    <property type="entry name" value="PPR"/>
    <property type="match status" value="3"/>
</dbReference>
<evidence type="ECO:0000256" key="2">
    <source>
        <dbReference type="SAM" id="MobiDB-lite"/>
    </source>
</evidence>
<dbReference type="InterPro" id="IPR011990">
    <property type="entry name" value="TPR-like_helical_dom_sf"/>
</dbReference>
<evidence type="ECO:0000256" key="1">
    <source>
        <dbReference type="PROSITE-ProRule" id="PRU00708"/>
    </source>
</evidence>
<dbReference type="PANTHER" id="PTHR47939:SF5">
    <property type="entry name" value="PENTACOTRIPEPTIDE-REPEAT REGION OF PRORP DOMAIN-CONTAINING PROTEIN"/>
    <property type="match status" value="1"/>
</dbReference>
<evidence type="ECO:0000313" key="4">
    <source>
        <dbReference type="EMBL" id="EER17542.1"/>
    </source>
</evidence>
<evidence type="ECO:0000313" key="5">
    <source>
        <dbReference type="Proteomes" id="UP000007800"/>
    </source>
</evidence>
<dbReference type="AlphaFoldDB" id="C5KDA9"/>
<feature type="repeat" description="PPR" evidence="1">
    <location>
        <begin position="489"/>
        <end position="523"/>
    </location>
</feature>
<evidence type="ECO:0000256" key="3">
    <source>
        <dbReference type="SAM" id="SignalP"/>
    </source>
</evidence>
<feature type="repeat" description="PPR" evidence="1">
    <location>
        <begin position="404"/>
        <end position="438"/>
    </location>
</feature>
<dbReference type="PANTHER" id="PTHR47939">
    <property type="entry name" value="MEMBRANE-ASSOCIATED SALT-INDUCIBLE PROTEIN-LIKE"/>
    <property type="match status" value="1"/>
</dbReference>
<feature type="compositionally biased region" description="Polar residues" evidence="2">
    <location>
        <begin position="108"/>
        <end position="119"/>
    </location>
</feature>
<name>C5KDA9_PERM5</name>
<feature type="region of interest" description="Disordered" evidence="2">
    <location>
        <begin position="691"/>
        <end position="713"/>
    </location>
</feature>
<protein>
    <recommendedName>
        <fullName evidence="6">Pentatricopeptide repeat-containing protein</fullName>
    </recommendedName>
</protein>
<keyword evidence="3" id="KW-0732">Signal</keyword>
<dbReference type="OrthoDB" id="192611at2759"/>
<dbReference type="GeneID" id="9062880"/>
<keyword evidence="5" id="KW-1185">Reference proteome</keyword>